<organism evidence="3 4">
    <name type="scientific">Aphanomyces stellatus</name>
    <dbReference type="NCBI Taxonomy" id="120398"/>
    <lineage>
        <taxon>Eukaryota</taxon>
        <taxon>Sar</taxon>
        <taxon>Stramenopiles</taxon>
        <taxon>Oomycota</taxon>
        <taxon>Saprolegniomycetes</taxon>
        <taxon>Saprolegniales</taxon>
        <taxon>Verrucalvaceae</taxon>
        <taxon>Aphanomyces</taxon>
    </lineage>
</organism>
<reference evidence="2" key="2">
    <citation type="submission" date="2019-06" db="EMBL/GenBank/DDBJ databases">
        <title>Genomics analysis of Aphanomyces spp. identifies a new class of oomycete effector associated with host adaptation.</title>
        <authorList>
            <person name="Gaulin E."/>
        </authorList>
    </citation>
    <scope>NUCLEOTIDE SEQUENCE</scope>
    <source>
        <strain evidence="2">CBS 578.67</strain>
    </source>
</reference>
<dbReference type="PANTHER" id="PTHR31827:SF1">
    <property type="entry name" value="EMB|CAB89363.1"/>
    <property type="match status" value="1"/>
</dbReference>
<keyword evidence="4" id="KW-1185">Reference proteome</keyword>
<dbReference type="PANTHER" id="PTHR31827">
    <property type="entry name" value="EMB|CAB89363.1"/>
    <property type="match status" value="1"/>
</dbReference>
<dbReference type="Proteomes" id="UP000332933">
    <property type="component" value="Unassembled WGS sequence"/>
</dbReference>
<accession>A0A485KL67</accession>
<gene>
    <name evidence="3" type="primary">Aste57867_8727</name>
    <name evidence="2" type="ORF">As57867_008693</name>
    <name evidence="3" type="ORF">ASTE57867_8727</name>
</gene>
<protein>
    <submittedName>
        <fullName evidence="3">Aste57867_8727 protein</fullName>
    </submittedName>
</protein>
<dbReference type="EMBL" id="VJMH01005113">
    <property type="protein sequence ID" value="KAF0700774.1"/>
    <property type="molecule type" value="Genomic_DNA"/>
</dbReference>
<dbReference type="EMBL" id="CAADRA010005134">
    <property type="protein sequence ID" value="VFT85613.1"/>
    <property type="molecule type" value="Genomic_DNA"/>
</dbReference>
<feature type="domain" description="WRKY19-like zinc finger" evidence="1">
    <location>
        <begin position="183"/>
        <end position="206"/>
    </location>
</feature>
<dbReference type="InterPro" id="IPR056866">
    <property type="entry name" value="Znf_WRKY19"/>
</dbReference>
<evidence type="ECO:0000313" key="2">
    <source>
        <dbReference type="EMBL" id="KAF0700774.1"/>
    </source>
</evidence>
<sequence>MAFDEDLLAYFANTLPSLDSVIGLLDDDDLILDAPTQLKESSFPVPIMHHGIDLPSEDGSSAAPCVAPFLEFETWWAKSPLATLPLPSQLMQRPAPLSNHKHHQQPPSPLRKLCDFHGCVKFARSQGMCTEHGGRRYCDEPNCPRVAQFGGKCTTHGGVKPCVFPGCTKAVQSRGMCKGHGGGVRCKVPGCTKGSISKGLCRGHGGGQRCETPGCTKWAQRDGHCVRHHHATVAGHVVSELV</sequence>
<feature type="domain" description="WRKY19-like zinc finger" evidence="1">
    <location>
        <begin position="160"/>
        <end position="182"/>
    </location>
</feature>
<proteinExistence type="predicted"/>
<name>A0A485KL67_9STRA</name>
<dbReference type="AlphaFoldDB" id="A0A485KL67"/>
<evidence type="ECO:0000259" key="1">
    <source>
        <dbReference type="Pfam" id="PF24906"/>
    </source>
</evidence>
<dbReference type="OrthoDB" id="78581at2759"/>
<evidence type="ECO:0000313" key="3">
    <source>
        <dbReference type="EMBL" id="VFT85613.1"/>
    </source>
</evidence>
<reference evidence="3 4" key="1">
    <citation type="submission" date="2019-03" db="EMBL/GenBank/DDBJ databases">
        <authorList>
            <person name="Gaulin E."/>
            <person name="Dumas B."/>
        </authorList>
    </citation>
    <scope>NUCLEOTIDE SEQUENCE [LARGE SCALE GENOMIC DNA]</scope>
    <source>
        <strain evidence="3">CBS 568.67</strain>
    </source>
</reference>
<evidence type="ECO:0000313" key="4">
    <source>
        <dbReference type="Proteomes" id="UP000332933"/>
    </source>
</evidence>
<dbReference type="Pfam" id="PF24906">
    <property type="entry name" value="Zf_WRKY19"/>
    <property type="match status" value="2"/>
</dbReference>